<gene>
    <name evidence="1" type="ORF">E5288_WYG005456</name>
</gene>
<dbReference type="Proteomes" id="UP000322234">
    <property type="component" value="Unassembled WGS sequence"/>
</dbReference>
<evidence type="ECO:0000313" key="1">
    <source>
        <dbReference type="EMBL" id="MXQ90983.1"/>
    </source>
</evidence>
<proteinExistence type="predicted"/>
<dbReference type="AlphaFoldDB" id="A0A6B0RUN1"/>
<protein>
    <submittedName>
        <fullName evidence="1">Uncharacterized protein</fullName>
    </submittedName>
</protein>
<accession>A0A6B0RUN1</accession>
<name>A0A6B0RUN1_9CETA</name>
<reference evidence="1" key="1">
    <citation type="submission" date="2019-10" db="EMBL/GenBank/DDBJ databases">
        <title>The sequence and de novo assembly of the wild yak genome.</title>
        <authorList>
            <person name="Liu Y."/>
        </authorList>
    </citation>
    <scope>NUCLEOTIDE SEQUENCE [LARGE SCALE GENOMIC DNA]</scope>
    <source>
        <strain evidence="1">WY2019</strain>
    </source>
</reference>
<comment type="caution">
    <text evidence="1">The sequence shown here is derived from an EMBL/GenBank/DDBJ whole genome shotgun (WGS) entry which is preliminary data.</text>
</comment>
<sequence length="151" mass="15982">MGLYTGKIHMMHTLDKVDALRLPVLVKDEGEPALTAMATVLEDSSRVPKGSLWASTGFAGAEMVLMDVNMYVIIAICVVSSLWMSCCCCTWRCGAPCCPARVHVVHEAQAGVLHHGGELVLLSADTAEGGCSGEGPPNTNLMAFSSVFVQV</sequence>
<dbReference type="EMBL" id="VBQZ03000067">
    <property type="protein sequence ID" value="MXQ90983.1"/>
    <property type="molecule type" value="Genomic_DNA"/>
</dbReference>
<organism evidence="1 2">
    <name type="scientific">Bos mutus</name>
    <name type="common">wild yak</name>
    <dbReference type="NCBI Taxonomy" id="72004"/>
    <lineage>
        <taxon>Eukaryota</taxon>
        <taxon>Metazoa</taxon>
        <taxon>Chordata</taxon>
        <taxon>Craniata</taxon>
        <taxon>Vertebrata</taxon>
        <taxon>Euteleostomi</taxon>
        <taxon>Mammalia</taxon>
        <taxon>Eutheria</taxon>
        <taxon>Laurasiatheria</taxon>
        <taxon>Artiodactyla</taxon>
        <taxon>Ruminantia</taxon>
        <taxon>Pecora</taxon>
        <taxon>Bovidae</taxon>
        <taxon>Bovinae</taxon>
        <taxon>Bos</taxon>
    </lineage>
</organism>
<evidence type="ECO:0000313" key="2">
    <source>
        <dbReference type="Proteomes" id="UP000322234"/>
    </source>
</evidence>
<keyword evidence="2" id="KW-1185">Reference proteome</keyword>